<comment type="subcellular location">
    <subcellularLocation>
        <location evidence="1">Nucleus</location>
    </subcellularLocation>
</comment>
<sequence length="280" mass="31325">MLAMDPYFWSSCRNDNGVEILTDEFVVNNGFQGKSRNGSSSHSSLVLDSERGELVEANVKLQRKGVSEDRSVAALKNHIEAERNRRKRINGHLDTLRSLIPGATKMDKATLLTEVISQLKELDKNATEATEGFLIPTDIDEVKVEQQEDGLDGAPYSIKASLCCNYKPGLLSDLRRVLEALHLSIVKAEIATLEGRMKNIFVMANCKELNFENTEVCQSFVSSVHQAIRSVLDKFSATEEFLLGAKLSNKRRRVSLFDSSLSSSSDYLWDYMHKYLVPAS</sequence>
<dbReference type="GO" id="GO:0003677">
    <property type="term" value="F:DNA binding"/>
    <property type="evidence" value="ECO:0007669"/>
    <property type="project" value="UniProtKB-KW"/>
</dbReference>
<dbReference type="PANTHER" id="PTHR45844:SF3">
    <property type="entry name" value="BHLH DOMAIN-CONTAINING PROTEIN"/>
    <property type="match status" value="1"/>
</dbReference>
<dbReference type="Proteomes" id="UP001428341">
    <property type="component" value="Unassembled WGS sequence"/>
</dbReference>
<protein>
    <recommendedName>
        <fullName evidence="6">BHLH domain-containing protein</fullName>
    </recommendedName>
</protein>
<feature type="domain" description="BHLH" evidence="6">
    <location>
        <begin position="73"/>
        <end position="122"/>
    </location>
</feature>
<evidence type="ECO:0000256" key="3">
    <source>
        <dbReference type="ARBA" id="ARBA00023125"/>
    </source>
</evidence>
<evidence type="ECO:0000256" key="4">
    <source>
        <dbReference type="ARBA" id="ARBA00023163"/>
    </source>
</evidence>
<reference evidence="7 8" key="1">
    <citation type="submission" date="2024-05" db="EMBL/GenBank/DDBJ databases">
        <title>Haplotype-resolved chromosome-level genome assembly of Huyou (Citrus changshanensis).</title>
        <authorList>
            <person name="Miao C."/>
            <person name="Chen W."/>
            <person name="Wu Y."/>
            <person name="Wang L."/>
            <person name="Zhao S."/>
            <person name="Grierson D."/>
            <person name="Xu C."/>
            <person name="Chen K."/>
        </authorList>
    </citation>
    <scope>NUCLEOTIDE SEQUENCE [LARGE SCALE GENOMIC DNA]</scope>
    <source>
        <strain evidence="7">01-14</strain>
        <tissue evidence="7">Leaf</tissue>
    </source>
</reference>
<dbReference type="Pfam" id="PF00010">
    <property type="entry name" value="HLH"/>
    <property type="match status" value="1"/>
</dbReference>
<keyword evidence="3" id="KW-0238">DNA-binding</keyword>
<gene>
    <name evidence="7" type="ORF">WN944_010088</name>
</gene>
<keyword evidence="2" id="KW-0805">Transcription regulation</keyword>
<dbReference type="InterPro" id="IPR011598">
    <property type="entry name" value="bHLH_dom"/>
</dbReference>
<accession>A0AAP0MTG6</accession>
<keyword evidence="8" id="KW-1185">Reference proteome</keyword>
<dbReference type="SMART" id="SM00353">
    <property type="entry name" value="HLH"/>
    <property type="match status" value="1"/>
</dbReference>
<dbReference type="PROSITE" id="PS50888">
    <property type="entry name" value="BHLH"/>
    <property type="match status" value="1"/>
</dbReference>
<evidence type="ECO:0000256" key="2">
    <source>
        <dbReference type="ARBA" id="ARBA00023015"/>
    </source>
</evidence>
<dbReference type="CDD" id="cd11455">
    <property type="entry name" value="bHLH_AtAIG1_like"/>
    <property type="match status" value="1"/>
</dbReference>
<name>A0AAP0MTG6_9ROSI</name>
<dbReference type="GO" id="GO:0046983">
    <property type="term" value="F:protein dimerization activity"/>
    <property type="evidence" value="ECO:0007669"/>
    <property type="project" value="InterPro"/>
</dbReference>
<dbReference type="InterPro" id="IPR045847">
    <property type="entry name" value="AIG1-like"/>
</dbReference>
<proteinExistence type="predicted"/>
<evidence type="ECO:0000313" key="8">
    <source>
        <dbReference type="Proteomes" id="UP001428341"/>
    </source>
</evidence>
<dbReference type="GO" id="GO:0005634">
    <property type="term" value="C:nucleus"/>
    <property type="evidence" value="ECO:0007669"/>
    <property type="project" value="UniProtKB-SubCell"/>
</dbReference>
<keyword evidence="5" id="KW-0539">Nucleus</keyword>
<evidence type="ECO:0000256" key="5">
    <source>
        <dbReference type="ARBA" id="ARBA00023242"/>
    </source>
</evidence>
<evidence type="ECO:0000256" key="1">
    <source>
        <dbReference type="ARBA" id="ARBA00004123"/>
    </source>
</evidence>
<dbReference type="PANTHER" id="PTHR45844">
    <property type="entry name" value="TRANSCRIPTION FACTOR BHLH30"/>
    <property type="match status" value="1"/>
</dbReference>
<evidence type="ECO:0000313" key="7">
    <source>
        <dbReference type="EMBL" id="KAK9221661.1"/>
    </source>
</evidence>
<dbReference type="SUPFAM" id="SSF47459">
    <property type="entry name" value="HLH, helix-loop-helix DNA-binding domain"/>
    <property type="match status" value="1"/>
</dbReference>
<dbReference type="EMBL" id="JBCGBO010000002">
    <property type="protein sequence ID" value="KAK9221661.1"/>
    <property type="molecule type" value="Genomic_DNA"/>
</dbReference>
<dbReference type="Gene3D" id="4.10.280.10">
    <property type="entry name" value="Helix-loop-helix DNA-binding domain"/>
    <property type="match status" value="1"/>
</dbReference>
<dbReference type="AlphaFoldDB" id="A0AAP0MTG6"/>
<evidence type="ECO:0000259" key="6">
    <source>
        <dbReference type="PROSITE" id="PS50888"/>
    </source>
</evidence>
<dbReference type="GO" id="GO:0003700">
    <property type="term" value="F:DNA-binding transcription factor activity"/>
    <property type="evidence" value="ECO:0007669"/>
    <property type="project" value="InterPro"/>
</dbReference>
<comment type="caution">
    <text evidence="7">The sequence shown here is derived from an EMBL/GenBank/DDBJ whole genome shotgun (WGS) entry which is preliminary data.</text>
</comment>
<keyword evidence="4" id="KW-0804">Transcription</keyword>
<dbReference type="InterPro" id="IPR036638">
    <property type="entry name" value="HLH_DNA-bd_sf"/>
</dbReference>
<organism evidence="7 8">
    <name type="scientific">Citrus x changshan-huyou</name>
    <dbReference type="NCBI Taxonomy" id="2935761"/>
    <lineage>
        <taxon>Eukaryota</taxon>
        <taxon>Viridiplantae</taxon>
        <taxon>Streptophyta</taxon>
        <taxon>Embryophyta</taxon>
        <taxon>Tracheophyta</taxon>
        <taxon>Spermatophyta</taxon>
        <taxon>Magnoliopsida</taxon>
        <taxon>eudicotyledons</taxon>
        <taxon>Gunneridae</taxon>
        <taxon>Pentapetalae</taxon>
        <taxon>rosids</taxon>
        <taxon>malvids</taxon>
        <taxon>Sapindales</taxon>
        <taxon>Rutaceae</taxon>
        <taxon>Aurantioideae</taxon>
        <taxon>Citrus</taxon>
    </lineage>
</organism>